<dbReference type="EMBL" id="AMQM01005191">
    <property type="status" value="NOT_ANNOTATED_CDS"/>
    <property type="molecule type" value="Genomic_DNA"/>
</dbReference>
<sequence>MATSAVATAAADSHKMKVLICIDESQWAAAAFEFYCNSLHKDGHEVVCFHCIHPPFYPGDASNVNPHVYQLAAKEAITKAEELEKKYAQKMKEKKMPGTITARLTNEPGYEIVKKAEADKIDLIIIGTRGLGTLKRTLLGSVSHYVLHHAHCPVLVCNHKHE</sequence>
<dbReference type="InterPro" id="IPR014729">
    <property type="entry name" value="Rossmann-like_a/b/a_fold"/>
</dbReference>
<accession>T1FTX9</accession>
<dbReference type="InterPro" id="IPR006016">
    <property type="entry name" value="UspA"/>
</dbReference>
<dbReference type="EnsemblMetazoa" id="HelroT192415">
    <property type="protein sequence ID" value="HelroP192415"/>
    <property type="gene ID" value="HelroG192415"/>
</dbReference>
<dbReference type="STRING" id="6412.T1FTX9"/>
<dbReference type="CDD" id="cd23659">
    <property type="entry name" value="USP_At3g01520-like"/>
    <property type="match status" value="1"/>
</dbReference>
<dbReference type="SUPFAM" id="SSF52402">
    <property type="entry name" value="Adenine nucleotide alpha hydrolases-like"/>
    <property type="match status" value="1"/>
</dbReference>
<dbReference type="eggNOG" id="ENOG502RXWD">
    <property type="taxonomic scope" value="Eukaryota"/>
</dbReference>
<evidence type="ECO:0000313" key="3">
    <source>
        <dbReference type="EnsemblMetazoa" id="HelroP192415"/>
    </source>
</evidence>
<gene>
    <name evidence="3" type="primary">20212276</name>
    <name evidence="2" type="ORF">HELRODRAFT_192415</name>
</gene>
<feature type="domain" description="UspA" evidence="1">
    <location>
        <begin position="17"/>
        <end position="157"/>
    </location>
</feature>
<proteinExistence type="predicted"/>
<reference evidence="4" key="1">
    <citation type="submission" date="2012-12" db="EMBL/GenBank/DDBJ databases">
        <authorList>
            <person name="Hellsten U."/>
            <person name="Grimwood J."/>
            <person name="Chapman J.A."/>
            <person name="Shapiro H."/>
            <person name="Aerts A."/>
            <person name="Otillar R.P."/>
            <person name="Terry A.Y."/>
            <person name="Boore J.L."/>
            <person name="Simakov O."/>
            <person name="Marletaz F."/>
            <person name="Cho S.-J."/>
            <person name="Edsinger-Gonzales E."/>
            <person name="Havlak P."/>
            <person name="Kuo D.-H."/>
            <person name="Larsson T."/>
            <person name="Lv J."/>
            <person name="Arendt D."/>
            <person name="Savage R."/>
            <person name="Osoegawa K."/>
            <person name="de Jong P."/>
            <person name="Lindberg D.R."/>
            <person name="Seaver E.C."/>
            <person name="Weisblat D.A."/>
            <person name="Putnam N.H."/>
            <person name="Grigoriev I.V."/>
            <person name="Rokhsar D.S."/>
        </authorList>
    </citation>
    <scope>NUCLEOTIDE SEQUENCE</scope>
</reference>
<dbReference type="PANTHER" id="PTHR46989">
    <property type="entry name" value="USP DOMAIN-CONTAINING PROTEIN"/>
    <property type="match status" value="1"/>
</dbReference>
<dbReference type="Proteomes" id="UP000015101">
    <property type="component" value="Unassembled WGS sequence"/>
</dbReference>
<dbReference type="PANTHER" id="PTHR46989:SF3">
    <property type="entry name" value="USPA DOMAIN-CONTAINING PROTEIN"/>
    <property type="match status" value="1"/>
</dbReference>
<dbReference type="OMA" id="CIDESQW"/>
<keyword evidence="4" id="KW-1185">Reference proteome</keyword>
<dbReference type="InParanoid" id="T1FTX9"/>
<evidence type="ECO:0000313" key="2">
    <source>
        <dbReference type="EMBL" id="ESO00785.1"/>
    </source>
</evidence>
<protein>
    <recommendedName>
        <fullName evidence="1">UspA domain-containing protein</fullName>
    </recommendedName>
</protein>
<dbReference type="RefSeq" id="XP_009020956.1">
    <property type="nucleotide sequence ID" value="XM_009022708.1"/>
</dbReference>
<evidence type="ECO:0000259" key="1">
    <source>
        <dbReference type="Pfam" id="PF00582"/>
    </source>
</evidence>
<dbReference type="Pfam" id="PF00582">
    <property type="entry name" value="Usp"/>
    <property type="match status" value="1"/>
</dbReference>
<dbReference type="PRINTS" id="PR01438">
    <property type="entry name" value="UNVRSLSTRESS"/>
</dbReference>
<dbReference type="CTD" id="20212276"/>
<reference evidence="3" key="3">
    <citation type="submission" date="2015-06" db="UniProtKB">
        <authorList>
            <consortium name="EnsemblMetazoa"/>
        </authorList>
    </citation>
    <scope>IDENTIFICATION</scope>
</reference>
<reference evidence="2 4" key="2">
    <citation type="journal article" date="2013" name="Nature">
        <title>Insights into bilaterian evolution from three spiralian genomes.</title>
        <authorList>
            <person name="Simakov O."/>
            <person name="Marletaz F."/>
            <person name="Cho S.J."/>
            <person name="Edsinger-Gonzales E."/>
            <person name="Havlak P."/>
            <person name="Hellsten U."/>
            <person name="Kuo D.H."/>
            <person name="Larsson T."/>
            <person name="Lv J."/>
            <person name="Arendt D."/>
            <person name="Savage R."/>
            <person name="Osoegawa K."/>
            <person name="de Jong P."/>
            <person name="Grimwood J."/>
            <person name="Chapman J.A."/>
            <person name="Shapiro H."/>
            <person name="Aerts A."/>
            <person name="Otillar R.P."/>
            <person name="Terry A.Y."/>
            <person name="Boore J.L."/>
            <person name="Grigoriev I.V."/>
            <person name="Lindberg D.R."/>
            <person name="Seaver E.C."/>
            <person name="Weisblat D.A."/>
            <person name="Putnam N.H."/>
            <person name="Rokhsar D.S."/>
        </authorList>
    </citation>
    <scope>NUCLEOTIDE SEQUENCE</scope>
</reference>
<name>T1FTX9_HELRO</name>
<dbReference type="AlphaFoldDB" id="T1FTX9"/>
<organism evidence="3 4">
    <name type="scientific">Helobdella robusta</name>
    <name type="common">Californian leech</name>
    <dbReference type="NCBI Taxonomy" id="6412"/>
    <lineage>
        <taxon>Eukaryota</taxon>
        <taxon>Metazoa</taxon>
        <taxon>Spiralia</taxon>
        <taxon>Lophotrochozoa</taxon>
        <taxon>Annelida</taxon>
        <taxon>Clitellata</taxon>
        <taxon>Hirudinea</taxon>
        <taxon>Rhynchobdellida</taxon>
        <taxon>Glossiphoniidae</taxon>
        <taxon>Helobdella</taxon>
    </lineage>
</organism>
<dbReference type="KEGG" id="hro:HELRODRAFT_192415"/>
<dbReference type="InterPro" id="IPR006015">
    <property type="entry name" value="Universal_stress_UspA"/>
</dbReference>
<dbReference type="EMBL" id="KB096864">
    <property type="protein sequence ID" value="ESO00785.1"/>
    <property type="molecule type" value="Genomic_DNA"/>
</dbReference>
<evidence type="ECO:0000313" key="4">
    <source>
        <dbReference type="Proteomes" id="UP000015101"/>
    </source>
</evidence>
<dbReference type="GeneID" id="20212276"/>
<dbReference type="HOGENOM" id="CLU_049301_9_2_1"/>
<dbReference type="OrthoDB" id="843225at2759"/>
<dbReference type="Gene3D" id="3.40.50.620">
    <property type="entry name" value="HUPs"/>
    <property type="match status" value="1"/>
</dbReference>